<sequence>MDTKQIKENQAITWEYIAGPDTLLEYLGRKELIELSKCCKRYRNQLMSRVFENLSLETWERNNKEFYYELKKSRRFEGALDSLKI</sequence>
<accession>A0A137NSG1</accession>
<name>A0A137NSG1_CONC2</name>
<gene>
    <name evidence="1" type="ORF">CONCODRAFT_12625</name>
</gene>
<protein>
    <submittedName>
        <fullName evidence="1">Uncharacterized protein</fullName>
    </submittedName>
</protein>
<dbReference type="EMBL" id="KQ964828">
    <property type="protein sequence ID" value="KXN65709.1"/>
    <property type="molecule type" value="Genomic_DNA"/>
</dbReference>
<organism evidence="1 2">
    <name type="scientific">Conidiobolus coronatus (strain ATCC 28846 / CBS 209.66 / NRRL 28638)</name>
    <name type="common">Delacroixia coronata</name>
    <dbReference type="NCBI Taxonomy" id="796925"/>
    <lineage>
        <taxon>Eukaryota</taxon>
        <taxon>Fungi</taxon>
        <taxon>Fungi incertae sedis</taxon>
        <taxon>Zoopagomycota</taxon>
        <taxon>Entomophthoromycotina</taxon>
        <taxon>Entomophthoromycetes</taxon>
        <taxon>Entomophthorales</taxon>
        <taxon>Ancylistaceae</taxon>
        <taxon>Conidiobolus</taxon>
    </lineage>
</organism>
<evidence type="ECO:0000313" key="1">
    <source>
        <dbReference type="EMBL" id="KXN65709.1"/>
    </source>
</evidence>
<dbReference type="Proteomes" id="UP000070444">
    <property type="component" value="Unassembled WGS sequence"/>
</dbReference>
<evidence type="ECO:0000313" key="2">
    <source>
        <dbReference type="Proteomes" id="UP000070444"/>
    </source>
</evidence>
<reference evidence="1 2" key="1">
    <citation type="journal article" date="2015" name="Genome Biol. Evol.">
        <title>Phylogenomic analyses indicate that early fungi evolved digesting cell walls of algal ancestors of land plants.</title>
        <authorList>
            <person name="Chang Y."/>
            <person name="Wang S."/>
            <person name="Sekimoto S."/>
            <person name="Aerts A.L."/>
            <person name="Choi C."/>
            <person name="Clum A."/>
            <person name="LaButti K.M."/>
            <person name="Lindquist E.A."/>
            <person name="Yee Ngan C."/>
            <person name="Ohm R.A."/>
            <person name="Salamov A.A."/>
            <person name="Grigoriev I.V."/>
            <person name="Spatafora J.W."/>
            <person name="Berbee M.L."/>
        </authorList>
    </citation>
    <scope>NUCLEOTIDE SEQUENCE [LARGE SCALE GENOMIC DNA]</scope>
    <source>
        <strain evidence="1 2">NRRL 28638</strain>
    </source>
</reference>
<keyword evidence="2" id="KW-1185">Reference proteome</keyword>
<proteinExistence type="predicted"/>
<dbReference type="AlphaFoldDB" id="A0A137NSG1"/>
<feature type="non-terminal residue" evidence="1">
    <location>
        <position position="85"/>
    </location>
</feature>